<gene>
    <name evidence="4" type="ORF">FHU28_000330</name>
</gene>
<evidence type="ECO:0000259" key="2">
    <source>
        <dbReference type="Pfam" id="PF01548"/>
    </source>
</evidence>
<comment type="caution">
    <text evidence="4">The sequence shown here is derived from an EMBL/GenBank/DDBJ whole genome shotgun (WGS) entry which is preliminary data.</text>
</comment>
<dbReference type="GeneID" id="300290931"/>
<protein>
    <submittedName>
        <fullName evidence="4">Transposase</fullName>
    </submittedName>
</protein>
<feature type="domain" description="Transposase IS110-like N-terminal" evidence="2">
    <location>
        <begin position="32"/>
        <end position="180"/>
    </location>
</feature>
<evidence type="ECO:0000256" key="1">
    <source>
        <dbReference type="SAM" id="Coils"/>
    </source>
</evidence>
<dbReference type="Proteomes" id="UP000618986">
    <property type="component" value="Unassembled WGS sequence"/>
</dbReference>
<dbReference type="EMBL" id="JACHJC010000001">
    <property type="protein sequence ID" value="MBB5110491.1"/>
    <property type="molecule type" value="Genomic_DNA"/>
</dbReference>
<reference evidence="4 5" key="1">
    <citation type="submission" date="2020-08" db="EMBL/GenBank/DDBJ databases">
        <title>Sequencing the genomes of 1000 actinobacteria strains.</title>
        <authorList>
            <person name="Klenk H.-P."/>
        </authorList>
    </citation>
    <scope>NUCLEOTIDE SEQUENCE [LARGE SCALE GENOMIC DNA]</scope>
    <source>
        <strain evidence="4 5">DSM 43036</strain>
    </source>
</reference>
<evidence type="ECO:0000259" key="3">
    <source>
        <dbReference type="Pfam" id="PF02371"/>
    </source>
</evidence>
<sequence length="383" mass="42335">MELGPDPRLRHVRRLVPLSPFRPGSSAEVIVLGVDPHKDLLVVVAVDSNGRQVDVTSAPARPRGVKSLLRWARQYGERLWAVEDVRHVAGGLMRGLLAAGESAVWVPTQLTARYRRLGRGQGKSDPIDALAVARAALREDLPPARPEDESRVVKMLLDHREDLVGEMVRMCSRLRWLLHDLDPDFAETIPARKLHKRRWVTHVRDYLAAQAGSVGLSIAAELLDRVEGLARRADQLEREIHELMKVQAPQLLALPGCGPLSAARIVAETGDVRRFHSSAAFAMHTGTAPIPASSGATHRHRLNRGGNRRLNAAVHRIAITQARVDDRARRYLDNRRAMGNSRTEAIRALKRHLARHVYGLLHTAKRLSGEVAIPGRDGLPAAA</sequence>
<keyword evidence="1" id="KW-0175">Coiled coil</keyword>
<dbReference type="InterPro" id="IPR003346">
    <property type="entry name" value="Transposase_20"/>
</dbReference>
<dbReference type="NCBIfam" id="NF033542">
    <property type="entry name" value="transpos_IS110"/>
    <property type="match status" value="1"/>
</dbReference>
<dbReference type="PANTHER" id="PTHR33055:SF16">
    <property type="entry name" value="TRANSPOSASE FOR INSERTION SEQUENCE ELEMENT IS1547"/>
    <property type="match status" value="1"/>
</dbReference>
<proteinExistence type="predicted"/>
<accession>A0ABR6M554</accession>
<keyword evidence="5" id="KW-1185">Reference proteome</keyword>
<feature type="domain" description="Transposase IS116/IS110/IS902 C-terminal" evidence="3">
    <location>
        <begin position="250"/>
        <end position="331"/>
    </location>
</feature>
<dbReference type="Pfam" id="PF02371">
    <property type="entry name" value="Transposase_20"/>
    <property type="match status" value="1"/>
</dbReference>
<dbReference type="Pfam" id="PF01548">
    <property type="entry name" value="DEDD_Tnp_IS110"/>
    <property type="match status" value="1"/>
</dbReference>
<dbReference type="InterPro" id="IPR002525">
    <property type="entry name" value="Transp_IS110-like_N"/>
</dbReference>
<name>A0ABR6M554_MICEC</name>
<feature type="coiled-coil region" evidence="1">
    <location>
        <begin position="219"/>
        <end position="246"/>
    </location>
</feature>
<evidence type="ECO:0000313" key="4">
    <source>
        <dbReference type="EMBL" id="MBB5110491.1"/>
    </source>
</evidence>
<evidence type="ECO:0000313" key="5">
    <source>
        <dbReference type="Proteomes" id="UP000618986"/>
    </source>
</evidence>
<dbReference type="PANTHER" id="PTHR33055">
    <property type="entry name" value="TRANSPOSASE FOR INSERTION SEQUENCE ELEMENT IS1111A"/>
    <property type="match status" value="1"/>
</dbReference>
<dbReference type="InterPro" id="IPR047650">
    <property type="entry name" value="Transpos_IS110"/>
</dbReference>
<dbReference type="RefSeq" id="WP_221453087.1">
    <property type="nucleotide sequence ID" value="NZ_JACHJC010000001.1"/>
</dbReference>
<organism evidence="4 5">
    <name type="scientific">Micromonospora echinospora</name>
    <name type="common">Micromonospora purpurea</name>
    <dbReference type="NCBI Taxonomy" id="1877"/>
    <lineage>
        <taxon>Bacteria</taxon>
        <taxon>Bacillati</taxon>
        <taxon>Actinomycetota</taxon>
        <taxon>Actinomycetes</taxon>
        <taxon>Micromonosporales</taxon>
        <taxon>Micromonosporaceae</taxon>
        <taxon>Micromonospora</taxon>
    </lineage>
</organism>